<keyword evidence="7" id="KW-0256">Endoplasmic reticulum</keyword>
<dbReference type="InterPro" id="IPR050476">
    <property type="entry name" value="Insect_CytP450_Detox"/>
</dbReference>
<dbReference type="PRINTS" id="PR00385">
    <property type="entry name" value="P450"/>
</dbReference>
<keyword evidence="15" id="KW-0812">Transmembrane</keyword>
<evidence type="ECO:0000256" key="8">
    <source>
        <dbReference type="ARBA" id="ARBA00022848"/>
    </source>
</evidence>
<dbReference type="Pfam" id="PF00067">
    <property type="entry name" value="p450"/>
    <property type="match status" value="1"/>
</dbReference>
<proteinExistence type="evidence at transcript level"/>
<sequence>MNAFGYEVSWFDIFFLLVSTLTAIYWYGISTYSHWEKKGVKFMKPVIPFFGNTLNLALGRHHITECHQEIYDYFHEEPYGGWFASRSPLLMVKDPELIQQILVKDFTYFYDRGTTVDIKLDPLNANLLNMTGHRWKALRQKLTPAFSSGKLKLMSPQFNECVDSLCSLIDEKTQKKELIDVQESMAKLATDVIGSCAFGLQFNSLKNPDSEFRRMGREVMQTTWRFKLRTFLRIVSDNLPSLLGVKAMDKSKEDFFINLVNDTMKYREDNRVERNDFIQILMNLKKQDEAMQIDPKNENQVILDEKLLAANTFIFFVAGFETTATTLTFCMLELSQNQEIQDKLRKEVQDTVQKHGAINYDSTKDMEYLDRVISETLRKYPIAGSLIRRCTKAWQIPGAKGRLEVGDRVLVPVYAIHHDPKYYSEPEKFDPERFTEENKRARPPCTYLPFGDGPRNCIGLRFALQELKTTLSSILLHYRVTLDERTKQSMPLKLKPRRVLMQAEQEINIHFTKIK</sequence>
<organism evidence="16">
    <name type="scientific">Sogatella furcifera</name>
    <name type="common">White-backed planthopper</name>
    <dbReference type="NCBI Taxonomy" id="113103"/>
    <lineage>
        <taxon>Eukaryota</taxon>
        <taxon>Metazoa</taxon>
        <taxon>Ecdysozoa</taxon>
        <taxon>Arthropoda</taxon>
        <taxon>Hexapoda</taxon>
        <taxon>Insecta</taxon>
        <taxon>Pterygota</taxon>
        <taxon>Neoptera</taxon>
        <taxon>Paraneoptera</taxon>
        <taxon>Hemiptera</taxon>
        <taxon>Auchenorrhyncha</taxon>
        <taxon>Fulgoroidea</taxon>
        <taxon>Delphacidae</taxon>
        <taxon>Delphacinae</taxon>
        <taxon>Sogatella</taxon>
    </lineage>
</organism>
<evidence type="ECO:0000256" key="11">
    <source>
        <dbReference type="ARBA" id="ARBA00023033"/>
    </source>
</evidence>
<evidence type="ECO:0000256" key="7">
    <source>
        <dbReference type="ARBA" id="ARBA00022824"/>
    </source>
</evidence>
<dbReference type="GO" id="GO:0016705">
    <property type="term" value="F:oxidoreductase activity, acting on paired donors, with incorporation or reduction of molecular oxygen"/>
    <property type="evidence" value="ECO:0007669"/>
    <property type="project" value="InterPro"/>
</dbReference>
<dbReference type="Gene3D" id="1.10.630.10">
    <property type="entry name" value="Cytochrome P450"/>
    <property type="match status" value="1"/>
</dbReference>
<evidence type="ECO:0000256" key="10">
    <source>
        <dbReference type="ARBA" id="ARBA00023004"/>
    </source>
</evidence>
<evidence type="ECO:0000313" key="16">
    <source>
        <dbReference type="EMBL" id="AQM57042.1"/>
    </source>
</evidence>
<keyword evidence="9 14" id="KW-0560">Oxidoreductase</keyword>
<name>A0A1Q1NKX7_SOGFU</name>
<dbReference type="PROSITE" id="PS00086">
    <property type="entry name" value="CYTOCHROME_P450"/>
    <property type="match status" value="1"/>
</dbReference>
<evidence type="ECO:0000256" key="5">
    <source>
        <dbReference type="ARBA" id="ARBA00022617"/>
    </source>
</evidence>
<dbReference type="SUPFAM" id="SSF48264">
    <property type="entry name" value="Cytochrome P450"/>
    <property type="match status" value="1"/>
</dbReference>
<dbReference type="InterPro" id="IPR001128">
    <property type="entry name" value="Cyt_P450"/>
</dbReference>
<comment type="subcellular location">
    <subcellularLocation>
        <location evidence="3">Endoplasmic reticulum membrane</location>
        <topology evidence="3">Peripheral membrane protein</topology>
    </subcellularLocation>
    <subcellularLocation>
        <location evidence="2">Microsome membrane</location>
        <topology evidence="2">Peripheral membrane protein</topology>
    </subcellularLocation>
</comment>
<dbReference type="EMBL" id="KX660703">
    <property type="protein sequence ID" value="AQM57042.1"/>
    <property type="molecule type" value="mRNA"/>
</dbReference>
<dbReference type="PANTHER" id="PTHR24292:SF54">
    <property type="entry name" value="CYP9F3-RELATED"/>
    <property type="match status" value="1"/>
</dbReference>
<evidence type="ECO:0000256" key="1">
    <source>
        <dbReference type="ARBA" id="ARBA00001971"/>
    </source>
</evidence>
<protein>
    <submittedName>
        <fullName evidence="16">Cytochrome P450 CYP6AX3</fullName>
    </submittedName>
</protein>
<keyword evidence="12 15" id="KW-0472">Membrane</keyword>
<dbReference type="PANTHER" id="PTHR24292">
    <property type="entry name" value="CYTOCHROME P450"/>
    <property type="match status" value="1"/>
</dbReference>
<comment type="cofactor">
    <cofactor evidence="1 13">
        <name>heme</name>
        <dbReference type="ChEBI" id="CHEBI:30413"/>
    </cofactor>
</comment>
<dbReference type="GO" id="GO:0004497">
    <property type="term" value="F:monooxygenase activity"/>
    <property type="evidence" value="ECO:0007669"/>
    <property type="project" value="UniProtKB-KW"/>
</dbReference>
<evidence type="ECO:0000256" key="9">
    <source>
        <dbReference type="ARBA" id="ARBA00023002"/>
    </source>
</evidence>
<feature type="binding site" description="axial binding residue" evidence="13">
    <location>
        <position position="457"/>
    </location>
    <ligand>
        <name>heme</name>
        <dbReference type="ChEBI" id="CHEBI:30413"/>
    </ligand>
    <ligandPart>
        <name>Fe</name>
        <dbReference type="ChEBI" id="CHEBI:18248"/>
    </ligandPart>
</feature>
<dbReference type="GO" id="GO:0005506">
    <property type="term" value="F:iron ion binding"/>
    <property type="evidence" value="ECO:0007669"/>
    <property type="project" value="InterPro"/>
</dbReference>
<dbReference type="InterPro" id="IPR017972">
    <property type="entry name" value="Cyt_P450_CS"/>
</dbReference>
<dbReference type="InterPro" id="IPR036396">
    <property type="entry name" value="Cyt_P450_sf"/>
</dbReference>
<evidence type="ECO:0000256" key="2">
    <source>
        <dbReference type="ARBA" id="ARBA00004174"/>
    </source>
</evidence>
<dbReference type="GO" id="GO:0005789">
    <property type="term" value="C:endoplasmic reticulum membrane"/>
    <property type="evidence" value="ECO:0007669"/>
    <property type="project" value="UniProtKB-SubCell"/>
</dbReference>
<keyword evidence="15" id="KW-1133">Transmembrane helix</keyword>
<dbReference type="PRINTS" id="PR00463">
    <property type="entry name" value="EP450I"/>
</dbReference>
<dbReference type="GO" id="GO:0020037">
    <property type="term" value="F:heme binding"/>
    <property type="evidence" value="ECO:0007669"/>
    <property type="project" value="InterPro"/>
</dbReference>
<accession>A0A1Q1NKX7</accession>
<dbReference type="InterPro" id="IPR002401">
    <property type="entry name" value="Cyt_P450_E_grp-I"/>
</dbReference>
<keyword evidence="10 13" id="KW-0408">Iron</keyword>
<evidence type="ECO:0000256" key="3">
    <source>
        <dbReference type="ARBA" id="ARBA00004406"/>
    </source>
</evidence>
<evidence type="ECO:0000256" key="12">
    <source>
        <dbReference type="ARBA" id="ARBA00023136"/>
    </source>
</evidence>
<keyword evidence="5 13" id="KW-0349">Heme</keyword>
<evidence type="ECO:0000256" key="14">
    <source>
        <dbReference type="RuleBase" id="RU000461"/>
    </source>
</evidence>
<keyword evidence="8" id="KW-0492">Microsome</keyword>
<keyword evidence="11 14" id="KW-0503">Monooxygenase</keyword>
<dbReference type="AlphaFoldDB" id="A0A1Q1NKX7"/>
<evidence type="ECO:0000256" key="6">
    <source>
        <dbReference type="ARBA" id="ARBA00022723"/>
    </source>
</evidence>
<evidence type="ECO:0000256" key="4">
    <source>
        <dbReference type="ARBA" id="ARBA00010617"/>
    </source>
</evidence>
<dbReference type="CDD" id="cd11056">
    <property type="entry name" value="CYP6-like"/>
    <property type="match status" value="1"/>
</dbReference>
<comment type="similarity">
    <text evidence="4 14">Belongs to the cytochrome P450 family.</text>
</comment>
<reference evidence="16" key="1">
    <citation type="journal article" date="2017" name="Insect Sci.">
        <title>Induction of P450 genes in Nilaparvata lugens and Sogatella furcifera by two neonicotinoid insecticides.</title>
        <authorList>
            <person name="Yang Y.X."/>
            <person name="Yu N."/>
            <person name="Zhang J.H."/>
            <person name="Zhang Y.X."/>
            <person name="Liu Z.W."/>
        </authorList>
    </citation>
    <scope>NUCLEOTIDE SEQUENCE</scope>
</reference>
<feature type="transmembrane region" description="Helical" evidence="15">
    <location>
        <begin position="13"/>
        <end position="35"/>
    </location>
</feature>
<keyword evidence="6 13" id="KW-0479">Metal-binding</keyword>
<dbReference type="FunFam" id="1.10.630.10:FF:000042">
    <property type="entry name" value="Cytochrome P450"/>
    <property type="match status" value="1"/>
</dbReference>
<evidence type="ECO:0000256" key="15">
    <source>
        <dbReference type="SAM" id="Phobius"/>
    </source>
</evidence>
<evidence type="ECO:0000256" key="13">
    <source>
        <dbReference type="PIRSR" id="PIRSR602401-1"/>
    </source>
</evidence>